<dbReference type="Gene3D" id="3.40.50.300">
    <property type="entry name" value="P-loop containing nucleotide triphosphate hydrolases"/>
    <property type="match status" value="1"/>
</dbReference>
<gene>
    <name evidence="1" type="ORF">LPU83_pLPU83b_0099</name>
</gene>
<proteinExistence type="predicted"/>
<keyword evidence="2" id="KW-1185">Reference proteome</keyword>
<evidence type="ECO:0000313" key="2">
    <source>
        <dbReference type="Proteomes" id="UP000019443"/>
    </source>
</evidence>
<dbReference type="EMBL" id="CBYB010000006">
    <property type="protein sequence ID" value="CDM60098.1"/>
    <property type="molecule type" value="Genomic_DNA"/>
</dbReference>
<reference evidence="1" key="1">
    <citation type="submission" date="2013-11" db="EMBL/GenBank/DDBJ databases">
        <title>Draft genome sequence of the broad-host-range Rhizobium sp. LPU83 strain, a member of the low-genetic diversity Oregon-like Rhizobium sp. group.</title>
        <authorList>
            <person name="Wibberg D."/>
            <person name="Puehler A."/>
            <person name="Schlueter A."/>
        </authorList>
    </citation>
    <scope>NUCLEOTIDE SEQUENCE [LARGE SCALE GENOMIC DNA]</scope>
    <source>
        <strain evidence="1">LPU83</strain>
        <plasmid evidence="1">pLPU83b</plasmid>
    </source>
</reference>
<protein>
    <submittedName>
        <fullName evidence="1">Ti-type conjugative transfer relaxase TraA</fullName>
    </submittedName>
</protein>
<dbReference type="InterPro" id="IPR027417">
    <property type="entry name" value="P-loop_NTPase"/>
</dbReference>
<dbReference type="Pfam" id="PF13604">
    <property type="entry name" value="AAA_30"/>
    <property type="match status" value="1"/>
</dbReference>
<name>W6RMD3_9HYPH</name>
<accession>W6RMD3</accession>
<comment type="caution">
    <text evidence="1">The sequence shown here is derived from an EMBL/GenBank/DDBJ whole genome shotgun (WGS) entry which is preliminary data.</text>
</comment>
<evidence type="ECO:0000313" key="1">
    <source>
        <dbReference type="EMBL" id="CDM60098.1"/>
    </source>
</evidence>
<dbReference type="SUPFAM" id="SSF52540">
    <property type="entry name" value="P-loop containing nucleoside triphosphate hydrolases"/>
    <property type="match status" value="1"/>
</dbReference>
<geneLocation type="plasmid" evidence="1">
    <name>pLPU83b</name>
</geneLocation>
<dbReference type="AlphaFoldDB" id="W6RMD3"/>
<keyword evidence="1" id="KW-0614">Plasmid</keyword>
<dbReference type="Proteomes" id="UP000019443">
    <property type="component" value="Unassembled WGS sequence"/>
</dbReference>
<organism evidence="1 2">
    <name type="scientific">Rhizobium favelukesii</name>
    <dbReference type="NCBI Taxonomy" id="348824"/>
    <lineage>
        <taxon>Bacteria</taxon>
        <taxon>Pseudomonadati</taxon>
        <taxon>Pseudomonadota</taxon>
        <taxon>Alphaproteobacteria</taxon>
        <taxon>Hyphomicrobiales</taxon>
        <taxon>Rhizobiaceae</taxon>
        <taxon>Rhizobium/Agrobacterium group</taxon>
        <taxon>Rhizobium</taxon>
    </lineage>
</organism>
<sequence>MARQRRAGAKIVLVGDHEQLQAIGAGAPFRAITEEIGHTELSEIRRQRVDWQREASVAFATHRTAEGLDAYHEHGNISFAESGGLARANVAGALVFQTNEREFAPGDRIVFLENNRDLGVKKGMLSTVQTV</sequence>